<evidence type="ECO:0000313" key="3">
    <source>
        <dbReference type="EMBL" id="VVB00736.1"/>
    </source>
</evidence>
<feature type="compositionally biased region" description="Polar residues" evidence="1">
    <location>
        <begin position="68"/>
        <end position="83"/>
    </location>
</feature>
<dbReference type="Proteomes" id="UP000489600">
    <property type="component" value="Unassembled WGS sequence"/>
</dbReference>
<accession>A0A565BH99</accession>
<dbReference type="AlphaFoldDB" id="A0A565BH99"/>
<evidence type="ECO:0000259" key="2">
    <source>
        <dbReference type="Pfam" id="PF11931"/>
    </source>
</evidence>
<organism evidence="3 4">
    <name type="scientific">Arabis nemorensis</name>
    <dbReference type="NCBI Taxonomy" id="586526"/>
    <lineage>
        <taxon>Eukaryota</taxon>
        <taxon>Viridiplantae</taxon>
        <taxon>Streptophyta</taxon>
        <taxon>Embryophyta</taxon>
        <taxon>Tracheophyta</taxon>
        <taxon>Spermatophyta</taxon>
        <taxon>Magnoliopsida</taxon>
        <taxon>eudicotyledons</taxon>
        <taxon>Gunneridae</taxon>
        <taxon>Pentapetalae</taxon>
        <taxon>rosids</taxon>
        <taxon>malvids</taxon>
        <taxon>Brassicales</taxon>
        <taxon>Brassicaceae</taxon>
        <taxon>Arabideae</taxon>
        <taxon>Arabis</taxon>
    </lineage>
</organism>
<dbReference type="Pfam" id="PF11931">
    <property type="entry name" value="SF3a60_Prp9_C"/>
    <property type="match status" value="1"/>
</dbReference>
<evidence type="ECO:0000256" key="1">
    <source>
        <dbReference type="SAM" id="MobiDB-lite"/>
    </source>
</evidence>
<keyword evidence="4" id="KW-1185">Reference proteome</keyword>
<dbReference type="OrthoDB" id="1093839at2759"/>
<dbReference type="InterPro" id="IPR024598">
    <property type="entry name" value="SF3a60/Prp9_C"/>
</dbReference>
<comment type="caution">
    <text evidence="3">The sequence shown here is derived from an EMBL/GenBank/DDBJ whole genome shotgun (WGS) entry which is preliminary data.</text>
</comment>
<sequence length="144" mass="16566">MESKVKKLCNLLYEEYKCETCGNYSYAGKRDFERLFNEWRHQFGLRRTEKLNRITSIKADGNIGPLACSQSTDQETEMKSSNKVPAGVAIPPPDIRSVVKRTEHILSIKDSEAMIFITSFQHKLAKYRAQNQEYPARATTRTQS</sequence>
<dbReference type="GO" id="GO:0000398">
    <property type="term" value="P:mRNA splicing, via spliceosome"/>
    <property type="evidence" value="ECO:0007669"/>
    <property type="project" value="InterPro"/>
</dbReference>
<gene>
    <name evidence="3" type="ORF">ANE_LOCUS11180</name>
</gene>
<name>A0A565BH99_9BRAS</name>
<evidence type="ECO:0000313" key="4">
    <source>
        <dbReference type="Proteomes" id="UP000489600"/>
    </source>
</evidence>
<dbReference type="EMBL" id="CABITT030000004">
    <property type="protein sequence ID" value="VVB00736.1"/>
    <property type="molecule type" value="Genomic_DNA"/>
</dbReference>
<proteinExistence type="predicted"/>
<feature type="domain" description="Splicing factor SF3a60 /Prp9 subunit C-terminal" evidence="2">
    <location>
        <begin position="12"/>
        <end position="59"/>
    </location>
</feature>
<feature type="region of interest" description="Disordered" evidence="1">
    <location>
        <begin position="65"/>
        <end position="89"/>
    </location>
</feature>
<dbReference type="GO" id="GO:0005681">
    <property type="term" value="C:spliceosomal complex"/>
    <property type="evidence" value="ECO:0007669"/>
    <property type="project" value="InterPro"/>
</dbReference>
<protein>
    <recommendedName>
        <fullName evidence="2">Splicing factor SF3a60 /Prp9 subunit C-terminal domain-containing protein</fullName>
    </recommendedName>
</protein>
<reference evidence="3" key="1">
    <citation type="submission" date="2019-07" db="EMBL/GenBank/DDBJ databases">
        <authorList>
            <person name="Dittberner H."/>
        </authorList>
    </citation>
    <scope>NUCLEOTIDE SEQUENCE [LARGE SCALE GENOMIC DNA]</scope>
</reference>
<dbReference type="GO" id="GO:0003723">
    <property type="term" value="F:RNA binding"/>
    <property type="evidence" value="ECO:0007669"/>
    <property type="project" value="InterPro"/>
</dbReference>